<keyword evidence="12" id="KW-1185">Reference proteome</keyword>
<feature type="region of interest" description="Disordered" evidence="9">
    <location>
        <begin position="1"/>
        <end position="34"/>
    </location>
</feature>
<dbReference type="InterPro" id="IPR001128">
    <property type="entry name" value="Cyt_P450"/>
</dbReference>
<feature type="transmembrane region" description="Helical" evidence="10">
    <location>
        <begin position="72"/>
        <end position="92"/>
    </location>
</feature>
<dbReference type="GO" id="GO:0006082">
    <property type="term" value="P:organic acid metabolic process"/>
    <property type="evidence" value="ECO:0007669"/>
    <property type="project" value="TreeGrafter"/>
</dbReference>
<keyword evidence="5 7" id="KW-0408">Iron</keyword>
<evidence type="ECO:0000313" key="12">
    <source>
        <dbReference type="Proteomes" id="UP001283361"/>
    </source>
</evidence>
<evidence type="ECO:0000313" key="11">
    <source>
        <dbReference type="EMBL" id="KAK3772109.1"/>
    </source>
</evidence>
<dbReference type="PRINTS" id="PR00385">
    <property type="entry name" value="P450"/>
</dbReference>
<protein>
    <recommendedName>
        <fullName evidence="13">Cytochrome P450</fullName>
    </recommendedName>
</protein>
<evidence type="ECO:0000256" key="6">
    <source>
        <dbReference type="ARBA" id="ARBA00023033"/>
    </source>
</evidence>
<dbReference type="Gene3D" id="1.10.630.10">
    <property type="entry name" value="Cytochrome P450"/>
    <property type="match status" value="1"/>
</dbReference>
<keyword evidence="10" id="KW-1133">Transmembrane helix</keyword>
<dbReference type="PRINTS" id="PR00463">
    <property type="entry name" value="EP450I"/>
</dbReference>
<evidence type="ECO:0000256" key="10">
    <source>
        <dbReference type="SAM" id="Phobius"/>
    </source>
</evidence>
<feature type="binding site" description="axial binding residue" evidence="7">
    <location>
        <position position="513"/>
    </location>
    <ligand>
        <name>heme</name>
        <dbReference type="ChEBI" id="CHEBI:30413"/>
    </ligand>
    <ligandPart>
        <name>Fe</name>
        <dbReference type="ChEBI" id="CHEBI:18248"/>
    </ligandPart>
</feature>
<dbReference type="InterPro" id="IPR017972">
    <property type="entry name" value="Cyt_P450_CS"/>
</dbReference>
<dbReference type="FunFam" id="1.10.630.10:FF:000036">
    <property type="entry name" value="CYtochrome P450 family"/>
    <property type="match status" value="1"/>
</dbReference>
<reference evidence="11" key="1">
    <citation type="journal article" date="2023" name="G3 (Bethesda)">
        <title>A reference genome for the long-term kleptoplast-retaining sea slug Elysia crispata morphotype clarki.</title>
        <authorList>
            <person name="Eastman K.E."/>
            <person name="Pendleton A.L."/>
            <person name="Shaikh M.A."/>
            <person name="Suttiyut T."/>
            <person name="Ogas R."/>
            <person name="Tomko P."/>
            <person name="Gavelis G."/>
            <person name="Widhalm J.R."/>
            <person name="Wisecaver J.H."/>
        </authorList>
    </citation>
    <scope>NUCLEOTIDE SEQUENCE</scope>
    <source>
        <strain evidence="11">ECLA1</strain>
    </source>
</reference>
<keyword evidence="7 8" id="KW-0349">Heme</keyword>
<dbReference type="Pfam" id="PF00067">
    <property type="entry name" value="p450"/>
    <property type="match status" value="1"/>
</dbReference>
<keyword evidence="3 7" id="KW-0479">Metal-binding</keyword>
<dbReference type="GO" id="GO:0005506">
    <property type="term" value="F:iron ion binding"/>
    <property type="evidence" value="ECO:0007669"/>
    <property type="project" value="InterPro"/>
</dbReference>
<dbReference type="Proteomes" id="UP001283361">
    <property type="component" value="Unassembled WGS sequence"/>
</dbReference>
<dbReference type="PANTHER" id="PTHR24300:SF375">
    <property type="entry name" value="CYTOCHROME P450 FAMILY"/>
    <property type="match status" value="1"/>
</dbReference>
<dbReference type="AlphaFoldDB" id="A0AAE1DIM5"/>
<evidence type="ECO:0008006" key="13">
    <source>
        <dbReference type="Google" id="ProtNLM"/>
    </source>
</evidence>
<dbReference type="EMBL" id="JAWDGP010003660">
    <property type="protein sequence ID" value="KAK3772109.1"/>
    <property type="molecule type" value="Genomic_DNA"/>
</dbReference>
<dbReference type="GO" id="GO:0006805">
    <property type="term" value="P:xenobiotic metabolic process"/>
    <property type="evidence" value="ECO:0007669"/>
    <property type="project" value="TreeGrafter"/>
</dbReference>
<organism evidence="11 12">
    <name type="scientific">Elysia crispata</name>
    <name type="common">lettuce slug</name>
    <dbReference type="NCBI Taxonomy" id="231223"/>
    <lineage>
        <taxon>Eukaryota</taxon>
        <taxon>Metazoa</taxon>
        <taxon>Spiralia</taxon>
        <taxon>Lophotrochozoa</taxon>
        <taxon>Mollusca</taxon>
        <taxon>Gastropoda</taxon>
        <taxon>Heterobranchia</taxon>
        <taxon>Euthyneura</taxon>
        <taxon>Panpulmonata</taxon>
        <taxon>Sacoglossa</taxon>
        <taxon>Placobranchoidea</taxon>
        <taxon>Plakobranchidae</taxon>
        <taxon>Elysia</taxon>
    </lineage>
</organism>
<dbReference type="InterPro" id="IPR002401">
    <property type="entry name" value="Cyt_P450_E_grp-I"/>
</dbReference>
<comment type="caution">
    <text evidence="11">The sequence shown here is derived from an EMBL/GenBank/DDBJ whole genome shotgun (WGS) entry which is preliminary data.</text>
</comment>
<evidence type="ECO:0000256" key="5">
    <source>
        <dbReference type="ARBA" id="ARBA00023004"/>
    </source>
</evidence>
<evidence type="ECO:0000256" key="7">
    <source>
        <dbReference type="PIRSR" id="PIRSR602401-1"/>
    </source>
</evidence>
<evidence type="ECO:0000256" key="3">
    <source>
        <dbReference type="ARBA" id="ARBA00022723"/>
    </source>
</evidence>
<evidence type="ECO:0000256" key="1">
    <source>
        <dbReference type="ARBA" id="ARBA00001971"/>
    </source>
</evidence>
<dbReference type="InterPro" id="IPR050182">
    <property type="entry name" value="Cytochrome_P450_fam2"/>
</dbReference>
<accession>A0AAE1DIM5</accession>
<proteinExistence type="inferred from homology"/>
<comment type="cofactor">
    <cofactor evidence="1 7">
        <name>heme</name>
        <dbReference type="ChEBI" id="CHEBI:30413"/>
    </cofactor>
</comment>
<sequence length="570" mass="64711">MPSPTSRAPSPEEPINTPHNPPQDHRARPTPHPTEIAAPARAYCTYKKGFTVWPGASNPCFAVGDTTGVMEVTWVLLAALVATLVYYAWVLLRPRHAGLNIPPFPGPKRFLTGHLHLWGSQPNLNVLHECRKKAGDIFSLDLAGKLLVVVSGYDNIKEVMVNHWNEAGNRPIHIMHKLLGEENLGIVFARSDNWKAQRATAITILRSLGMGKNVMAERIGEEVDVFVNKLASYNCKPVDIRNPLNVSVSNIICSMIVGKRFDYDDPYFVELLNNLDSFFTKRPHFIVMNFFNFLRYLPFDIFGIKAWMKYPYALRDNFSVPHINEKKKTFNTDDIPGTFITGYLQKMKQENKGSFVAKYLDEENLATTLRELFIAGSETTSTTIYWCVLICLHYPEVQEKVFQEITTHVGRDRLPNLSDKPNLKYFDAVIKETQRFAALVSAVPREVTADFELKGYTIPKGSMLMVHFASALQDAKPWGDPDKFRPERFMDADGNLIKDPQEFIPFGLGKRFCLGEALAKMELFLCLSAMFQRFRFETEDPSGKLPPMKGNFLTVFVPEAYKVKFMPRPA</sequence>
<name>A0AAE1DIM5_9GAST</name>
<evidence type="ECO:0000256" key="2">
    <source>
        <dbReference type="ARBA" id="ARBA00010617"/>
    </source>
</evidence>
<keyword evidence="6 8" id="KW-0503">Monooxygenase</keyword>
<keyword evidence="4 8" id="KW-0560">Oxidoreductase</keyword>
<dbReference type="GO" id="GO:0016712">
    <property type="term" value="F:oxidoreductase activity, acting on paired donors, with incorporation or reduction of molecular oxygen, reduced flavin or flavoprotein as one donor, and incorporation of one atom of oxygen"/>
    <property type="evidence" value="ECO:0007669"/>
    <property type="project" value="TreeGrafter"/>
</dbReference>
<evidence type="ECO:0000256" key="8">
    <source>
        <dbReference type="RuleBase" id="RU000461"/>
    </source>
</evidence>
<dbReference type="SUPFAM" id="SSF48264">
    <property type="entry name" value="Cytochrome P450"/>
    <property type="match status" value="1"/>
</dbReference>
<dbReference type="PANTHER" id="PTHR24300">
    <property type="entry name" value="CYTOCHROME P450 508A4-RELATED"/>
    <property type="match status" value="1"/>
</dbReference>
<gene>
    <name evidence="11" type="ORF">RRG08_061193</name>
</gene>
<keyword evidence="10" id="KW-0472">Membrane</keyword>
<evidence type="ECO:0000256" key="4">
    <source>
        <dbReference type="ARBA" id="ARBA00023002"/>
    </source>
</evidence>
<comment type="similarity">
    <text evidence="2 8">Belongs to the cytochrome P450 family.</text>
</comment>
<dbReference type="GO" id="GO:0005737">
    <property type="term" value="C:cytoplasm"/>
    <property type="evidence" value="ECO:0007669"/>
    <property type="project" value="TreeGrafter"/>
</dbReference>
<keyword evidence="10" id="KW-0812">Transmembrane</keyword>
<dbReference type="InterPro" id="IPR036396">
    <property type="entry name" value="Cyt_P450_sf"/>
</dbReference>
<evidence type="ECO:0000256" key="9">
    <source>
        <dbReference type="SAM" id="MobiDB-lite"/>
    </source>
</evidence>
<dbReference type="PROSITE" id="PS00086">
    <property type="entry name" value="CYTOCHROME_P450"/>
    <property type="match status" value="1"/>
</dbReference>
<dbReference type="GO" id="GO:0020037">
    <property type="term" value="F:heme binding"/>
    <property type="evidence" value="ECO:0007669"/>
    <property type="project" value="InterPro"/>
</dbReference>